<sequence>MSNTLQQHLDRLHTQHPAIQRFAVAALFEALAQHEAYASKAGTAALRACLGHTDQVVAEEAVRQLRVFVPKPGLKLNDALDLILAALAAAGEGTVDVLIQGAAAMCVPQQLGRLPAGSEGTAAPAWSAHPFSKLLASHAGAQAPLLAVVSQRLGQATKLRPQERKAAWRWLQPFCAYVLLAPDKAGERAAFQKGLHALLVRAACTSPGLLPLLLPWLAAQLARAPLATPQQRLNMAEQAQDVIDVLDSCEDESIGSEAAAAVACSLVQLCYEMQAVGASFQALLRGLRRLGTWAPDVVAAHVANLAGLLPRASSLDAQGLLSLLASALKQAAREGGGVAELLVYPLIQILALQPDPAAPGSFNAYKVQARSATLLGCKPCTAASVAAVRAFPLLGISMLPVLLYRLQLSVASVASTKQGSQSKQAAATQQALLRALPDMGVHVAAVPFVLKALQPFADPGAPQLLQAVALRLYCRAWQASGRHFPRLQALLAACTGLTAQPAIPLRLARAACLRDVCAHDSSKGVLLVRAIQECMHDEEEGVAALGLECIGLLCEADALDFYAAWRVVHARCPRLPARPLVAREWVALLAHGGLDAAVYPDRAAAVIDLLWAATSSPVAQVREAAYGSLASYSLESLEALEALRPLADHSRLLLAEAHPAALPACQVLVGQALALEHTRRRRYVGMGGQSGGRAASSRAAPSSSDPASLTHRLARVLPRSLLPASGPARATASAGALLLLWAPPAPQRTPEQPPSTAQHSTAQAASDARQAANQYRQRFQEAAAQLPPSAAGQYSAALHAWRAFMLRWLQAERAAQRVDAAQAACSSAAYAAGKEIWAAIEACAQEGLPLAIENSWLAAGALSSILPEQAHQLAGEIVTYLRLQLRSHMTAASARGAAAGLGVALAGLHPTDWATKEDCATQLERSLLGSLDSSVRAACAGALGTACQHLQGDTGSGDRQPPRAAGWFRCLQSLLHVLRMLLPESAAALDAPIPAAGAKDLETGVMPPSLDAGEVLVGVLAGLAHLMPYIPTSDAPDLPPRFHALLLGLLQQPGTPASAPGGPSASALGSRDGEVAGAAALAGSCLVNSALQLGLSIGQDALSAHLAALETASEGAGKVAHSSALRSGIAGALATLLGADALLPQAQRAGRFLLASPDQAVQARQALQLLETLALKESEPRVRAAAAWALASACHSARASAKPGSAAGSASKAAGAAASRALAGYPEDGAMRPLVEALLAADAAGYASMQCLEAMHGTQQGSVALGRPLHIDPANVRCAGRAVYATSRLVSRGRLPHRELQRCRVYCIDMPASPMHAALPVAVAAAAEHMPHALQQQALMEMLDAVLVCRNPQQALNLVGLHVAVWADVEGSQFGERCITLDNAESTTSLPSTLPSLMSTSHWQPAAQLVVTRLVRICLTDELGQLKIRAPGPDRMEVSPDPGLIVHPIDAFASGEEKNGLVNWICSNTQCVFPTGPVKRGTGPASALPLGSTDGLSCVQVTDPDSGEGVPLGRALVQTDCVGFLVLRKGCIEHEWYGRWGDQGDALTPNTQRLWYSVTKTLSGCLAGILAAEGALDIDEQVTYYIPELNPAALDGVTVRDLLNMRSGIKYTEGFGPEWDAHMQSRGFLPKPTPEHPDCQYLWMRDCVTERAHKPGSQFEYKEVDTELLGWVLERASGGKRLYQLVSECIWSKLGCEDDAHMLIDKAGSAMAGCGMNATLRDTARYGQMLLNGGKAHDGTQVVPAAWLEEVYANSKNEVFKTQRPDDMMGIYLQGA</sequence>
<dbReference type="PANTHER" id="PTHR16212:SF4">
    <property type="entry name" value="FOCADHESIN"/>
    <property type="match status" value="1"/>
</dbReference>
<evidence type="ECO:0000259" key="2">
    <source>
        <dbReference type="Pfam" id="PF00144"/>
    </source>
</evidence>
<feature type="region of interest" description="Disordered" evidence="1">
    <location>
        <begin position="744"/>
        <end position="780"/>
    </location>
</feature>
<dbReference type="InterPro" id="IPR001466">
    <property type="entry name" value="Beta-lactam-related"/>
</dbReference>
<feature type="region of interest" description="Disordered" evidence="1">
    <location>
        <begin position="684"/>
        <end position="708"/>
    </location>
</feature>
<proteinExistence type="predicted"/>
<dbReference type="EMBL" id="JALJOR010000002">
    <property type="protein sequence ID" value="KAK9824075.1"/>
    <property type="molecule type" value="Genomic_DNA"/>
</dbReference>
<feature type="domain" description="Beta-lactamase-related" evidence="2">
    <location>
        <begin position="1522"/>
        <end position="1740"/>
    </location>
</feature>
<keyword evidence="5" id="KW-1185">Reference proteome</keyword>
<dbReference type="SUPFAM" id="SSF56601">
    <property type="entry name" value="beta-lactamase/transpeptidase-like"/>
    <property type="match status" value="1"/>
</dbReference>
<protein>
    <submittedName>
        <fullName evidence="4">Uncharacterized protein</fullName>
    </submittedName>
</protein>
<feature type="compositionally biased region" description="Pro residues" evidence="1">
    <location>
        <begin position="744"/>
        <end position="753"/>
    </location>
</feature>
<evidence type="ECO:0000259" key="3">
    <source>
        <dbReference type="Pfam" id="PF12530"/>
    </source>
</evidence>
<name>A0AAW1QS58_9CHLO</name>
<evidence type="ECO:0000313" key="4">
    <source>
        <dbReference type="EMBL" id="KAK9824075.1"/>
    </source>
</evidence>
<comment type="caution">
    <text evidence="4">The sequence shown here is derived from an EMBL/GenBank/DDBJ whole genome shotgun (WGS) entry which is preliminary data.</text>
</comment>
<gene>
    <name evidence="4" type="ORF">WJX72_007541</name>
</gene>
<organism evidence="4 5">
    <name type="scientific">[Myrmecia] bisecta</name>
    <dbReference type="NCBI Taxonomy" id="41462"/>
    <lineage>
        <taxon>Eukaryota</taxon>
        <taxon>Viridiplantae</taxon>
        <taxon>Chlorophyta</taxon>
        <taxon>core chlorophytes</taxon>
        <taxon>Trebouxiophyceae</taxon>
        <taxon>Trebouxiales</taxon>
        <taxon>Trebouxiaceae</taxon>
        <taxon>Myrmecia</taxon>
    </lineage>
</organism>
<dbReference type="Pfam" id="PF00144">
    <property type="entry name" value="Beta-lactamase"/>
    <property type="match status" value="1"/>
</dbReference>
<reference evidence="4 5" key="1">
    <citation type="journal article" date="2024" name="Nat. Commun.">
        <title>Phylogenomics reveals the evolutionary origins of lichenization in chlorophyte algae.</title>
        <authorList>
            <person name="Puginier C."/>
            <person name="Libourel C."/>
            <person name="Otte J."/>
            <person name="Skaloud P."/>
            <person name="Haon M."/>
            <person name="Grisel S."/>
            <person name="Petersen M."/>
            <person name="Berrin J.G."/>
            <person name="Delaux P.M."/>
            <person name="Dal Grande F."/>
            <person name="Keller J."/>
        </authorList>
    </citation>
    <scope>NUCLEOTIDE SEQUENCE [LARGE SCALE GENOMIC DNA]</scope>
    <source>
        <strain evidence="4 5">SAG 2043</strain>
    </source>
</reference>
<dbReference type="SUPFAM" id="SSF48371">
    <property type="entry name" value="ARM repeat"/>
    <property type="match status" value="2"/>
</dbReference>
<accession>A0AAW1QS58</accession>
<dbReference type="PANTHER" id="PTHR16212">
    <property type="entry name" value="FOCADHESIN FAMILY MEMBER"/>
    <property type="match status" value="1"/>
</dbReference>
<dbReference type="InterPro" id="IPR012338">
    <property type="entry name" value="Beta-lactam/transpept-like"/>
</dbReference>
<dbReference type="GO" id="GO:0060147">
    <property type="term" value="P:regulation of post-transcriptional gene silencing"/>
    <property type="evidence" value="ECO:0007669"/>
    <property type="project" value="InterPro"/>
</dbReference>
<feature type="domain" description="DUF3730" evidence="3">
    <location>
        <begin position="421"/>
        <end position="629"/>
    </location>
</feature>
<dbReference type="InterPro" id="IPR016024">
    <property type="entry name" value="ARM-type_fold"/>
</dbReference>
<feature type="compositionally biased region" description="Low complexity" evidence="1">
    <location>
        <begin position="692"/>
        <end position="708"/>
    </location>
</feature>
<dbReference type="InterPro" id="IPR045163">
    <property type="entry name" value="Focadhesin/RST1"/>
</dbReference>
<dbReference type="InterPro" id="IPR022542">
    <property type="entry name" value="FOCAD/RST1_DUF3730"/>
</dbReference>
<evidence type="ECO:0000313" key="5">
    <source>
        <dbReference type="Proteomes" id="UP001489004"/>
    </source>
</evidence>
<dbReference type="Proteomes" id="UP001489004">
    <property type="component" value="Unassembled WGS sequence"/>
</dbReference>
<dbReference type="Gene3D" id="3.40.710.10">
    <property type="entry name" value="DD-peptidase/beta-lactamase superfamily"/>
    <property type="match status" value="1"/>
</dbReference>
<feature type="compositionally biased region" description="Low complexity" evidence="1">
    <location>
        <begin position="754"/>
        <end position="774"/>
    </location>
</feature>
<evidence type="ECO:0000256" key="1">
    <source>
        <dbReference type="SAM" id="MobiDB-lite"/>
    </source>
</evidence>
<dbReference type="Pfam" id="PF12530">
    <property type="entry name" value="DUF3730"/>
    <property type="match status" value="1"/>
</dbReference>